<dbReference type="AlphaFoldDB" id="A0A256G163"/>
<name>A0A256G163_9HYPH</name>
<dbReference type="RefSeq" id="WP_007878689.1">
    <property type="nucleotide sequence ID" value="NZ_JBHEEM010000002.1"/>
</dbReference>
<keyword evidence="4" id="KW-1185">Reference proteome</keyword>
<evidence type="ECO:0000256" key="1">
    <source>
        <dbReference type="SAM" id="MobiDB-lite"/>
    </source>
</evidence>
<dbReference type="Proteomes" id="UP000526233">
    <property type="component" value="Unassembled WGS sequence"/>
</dbReference>
<protein>
    <submittedName>
        <fullName evidence="3">Uncharacterized protein</fullName>
    </submittedName>
</protein>
<evidence type="ECO:0000313" key="2">
    <source>
        <dbReference type="EMBL" id="NNV19413.1"/>
    </source>
</evidence>
<dbReference type="EMBL" id="PKQI01000001">
    <property type="protein sequence ID" value="NNV19413.1"/>
    <property type="molecule type" value="Genomic_DNA"/>
</dbReference>
<evidence type="ECO:0000313" key="5">
    <source>
        <dbReference type="Proteomes" id="UP000526233"/>
    </source>
</evidence>
<reference evidence="3 4" key="1">
    <citation type="submission" date="2017-07" db="EMBL/GenBank/DDBJ databases">
        <title>Phylogenetic study on the rhizospheric bacterium Ochrobactrum sp. A44.</title>
        <authorList>
            <person name="Krzyzanowska D.M."/>
            <person name="Ossowicki A."/>
            <person name="Rajewska M."/>
            <person name="Maciag T."/>
            <person name="Kaczynski Z."/>
            <person name="Czerwicka M."/>
            <person name="Jafra S."/>
        </authorList>
    </citation>
    <scope>NUCLEOTIDE SEQUENCE [LARGE SCALE GENOMIC DNA]</scope>
    <source>
        <strain evidence="3 4">CCUG 30717</strain>
    </source>
</reference>
<comment type="caution">
    <text evidence="3">The sequence shown here is derived from an EMBL/GenBank/DDBJ whole genome shotgun (WGS) entry which is preliminary data.</text>
</comment>
<accession>A0A256G163</accession>
<dbReference type="EMBL" id="NNRM01000053">
    <property type="protein sequence ID" value="OYR20401.1"/>
    <property type="molecule type" value="Genomic_DNA"/>
</dbReference>
<evidence type="ECO:0000313" key="3">
    <source>
        <dbReference type="EMBL" id="OYR20401.1"/>
    </source>
</evidence>
<evidence type="ECO:0000313" key="4">
    <source>
        <dbReference type="Proteomes" id="UP000216188"/>
    </source>
</evidence>
<sequence length="118" mass="12887">MARALVKSDPKSLEIAISDIKAGNRPVSVPLTDRQPEYTDYQALGFVLLETVLRQMTPWEISFAASMISTSHPTARQRERAKIILKMYLGLDIDAGSVPSSSAGNDNVPATARRKKSA</sequence>
<dbReference type="Proteomes" id="UP000216188">
    <property type="component" value="Unassembled WGS sequence"/>
</dbReference>
<organism evidence="3 4">
    <name type="scientific">Brucella pseudogrignonensis</name>
    <dbReference type="NCBI Taxonomy" id="419475"/>
    <lineage>
        <taxon>Bacteria</taxon>
        <taxon>Pseudomonadati</taxon>
        <taxon>Pseudomonadota</taxon>
        <taxon>Alphaproteobacteria</taxon>
        <taxon>Hyphomicrobiales</taxon>
        <taxon>Brucellaceae</taxon>
        <taxon>Brucella/Ochrobactrum group</taxon>
        <taxon>Brucella</taxon>
    </lineage>
</organism>
<feature type="region of interest" description="Disordered" evidence="1">
    <location>
        <begin position="96"/>
        <end position="118"/>
    </location>
</feature>
<proteinExistence type="predicted"/>
<reference evidence="2 5" key="2">
    <citation type="submission" date="2018-11" db="EMBL/GenBank/DDBJ databases">
        <title>Genome sequencing and analysis.</title>
        <authorList>
            <person name="Huang Y.-T."/>
        </authorList>
    </citation>
    <scope>NUCLEOTIDE SEQUENCE [LARGE SCALE GENOMIC DNA]</scope>
    <source>
        <strain evidence="2 5">SHIN</strain>
    </source>
</reference>
<gene>
    <name evidence="3" type="ORF">CEV34_5609</name>
    <name evidence="2" type="ORF">EHE22_03075</name>
</gene>